<reference evidence="2" key="1">
    <citation type="submission" date="2020-05" db="EMBL/GenBank/DDBJ databases">
        <title>Mycena genomes resolve the evolution of fungal bioluminescence.</title>
        <authorList>
            <person name="Tsai I.J."/>
        </authorList>
    </citation>
    <scope>NUCLEOTIDE SEQUENCE</scope>
    <source>
        <strain evidence="2">160909Yilan</strain>
    </source>
</reference>
<feature type="compositionally biased region" description="Polar residues" evidence="1">
    <location>
        <begin position="44"/>
        <end position="53"/>
    </location>
</feature>
<evidence type="ECO:0000313" key="2">
    <source>
        <dbReference type="EMBL" id="KAF7361577.1"/>
    </source>
</evidence>
<gene>
    <name evidence="2" type="ORF">MSAN_01191700</name>
</gene>
<organism evidence="2 3">
    <name type="scientific">Mycena sanguinolenta</name>
    <dbReference type="NCBI Taxonomy" id="230812"/>
    <lineage>
        <taxon>Eukaryota</taxon>
        <taxon>Fungi</taxon>
        <taxon>Dikarya</taxon>
        <taxon>Basidiomycota</taxon>
        <taxon>Agaricomycotina</taxon>
        <taxon>Agaricomycetes</taxon>
        <taxon>Agaricomycetidae</taxon>
        <taxon>Agaricales</taxon>
        <taxon>Marasmiineae</taxon>
        <taxon>Mycenaceae</taxon>
        <taxon>Mycena</taxon>
    </lineage>
</organism>
<name>A0A8H6YM59_9AGAR</name>
<feature type="compositionally biased region" description="Low complexity" evidence="1">
    <location>
        <begin position="82"/>
        <end position="111"/>
    </location>
</feature>
<feature type="region of interest" description="Disordered" evidence="1">
    <location>
        <begin position="78"/>
        <end position="128"/>
    </location>
</feature>
<dbReference type="AlphaFoldDB" id="A0A8H6YM59"/>
<protein>
    <submittedName>
        <fullName evidence="2">Uncharacterized protein</fullName>
    </submittedName>
</protein>
<accession>A0A8H6YM59</accession>
<dbReference type="Proteomes" id="UP000623467">
    <property type="component" value="Unassembled WGS sequence"/>
</dbReference>
<proteinExistence type="predicted"/>
<sequence length="390" mass="40502">MASQSLPVINSVAPTLPAVNSVAPDLPHVAQPAATPADREETPLVSSSSRSMVGQTNASFSTMLGRQASASTDSLINSLLDTTPSAPTTPASKAPAATPIPASSGPASTSSQVLKPAPTGKAEAAASGIRRLDSNMAAVSSRIEHHITDYHDSIARLDADLGSLRNQVKSVVQDATAPSATFSANDMLAHPTVRALITSNNQSVSTIEALRTTVANLEATVAVMREADRAGKRRHDDTTMYSEDVLLPAVKRVREGSDLLDTAHTVVPASANLPTAPPPVPYVDLTSAGAVPDAPPPVSANQNAGVDIGPINWGKDISGQVRGLIARMQRGHTIDADAVKAVYAKRFPKNNKFVTAFFPTNVAAIQFVNAWATAPPPGYEKTSVSFASGN</sequence>
<keyword evidence="3" id="KW-1185">Reference proteome</keyword>
<dbReference type="EMBL" id="JACAZH010000008">
    <property type="protein sequence ID" value="KAF7361577.1"/>
    <property type="molecule type" value="Genomic_DNA"/>
</dbReference>
<feature type="region of interest" description="Disordered" evidence="1">
    <location>
        <begin position="28"/>
        <end position="53"/>
    </location>
</feature>
<evidence type="ECO:0000256" key="1">
    <source>
        <dbReference type="SAM" id="MobiDB-lite"/>
    </source>
</evidence>
<comment type="caution">
    <text evidence="2">The sequence shown here is derived from an EMBL/GenBank/DDBJ whole genome shotgun (WGS) entry which is preliminary data.</text>
</comment>
<dbReference type="OrthoDB" id="3045043at2759"/>
<evidence type="ECO:0000313" key="3">
    <source>
        <dbReference type="Proteomes" id="UP000623467"/>
    </source>
</evidence>